<gene>
    <name evidence="3" type="ORF">VaNZ11_003976</name>
</gene>
<feature type="domain" description="Endonuclease/exonuclease/phosphatase" evidence="2">
    <location>
        <begin position="29"/>
        <end position="394"/>
    </location>
</feature>
<dbReference type="InterPro" id="IPR036691">
    <property type="entry name" value="Endo/exonu/phosph_ase_sf"/>
</dbReference>
<feature type="region of interest" description="Disordered" evidence="1">
    <location>
        <begin position="353"/>
        <end position="377"/>
    </location>
</feature>
<name>A0ABQ5RWF7_9CHLO</name>
<sequence>MQNMMSASDVRPEGRTYIAGRNSLKVISYNILAPKYASYNSYCPPKFLDWAHRRAGVLRELTHLGADVIGLQECDMEFFNEELKEWMALWGIRGQFLERPVGPVPGLSEGVALLWQDALFEVVEVRQELYSRMDPRVAGLPSEVAGTRAWSKLREMGEGLLMALLRHRPSGRLILAAVTHLFWDPAFPDVKVLQAALMCGSLSAFAREAVGAGGVLRGPPPGLLLFGDFNSLACKYLPDKFDTAVPPGGLRSGVYTLLGQGSLPPEHPDHPATRVWESEGPCPTGEQHFPQLPLTSAQLQFTSLYAEAFGREPPLTTRTASWAGCIDFVWLSRGDFSVASALMMPYEDGGLPPLGPDADATGRRGRGSRAPSWRDPLSDVTFGPIPDEFFPSDHLAVGGDVVVLPPPPLLSSSNIMATAAQQ</sequence>
<dbReference type="EMBL" id="BSDZ01000010">
    <property type="protein sequence ID" value="GLI61564.1"/>
    <property type="molecule type" value="Genomic_DNA"/>
</dbReference>
<evidence type="ECO:0000313" key="3">
    <source>
        <dbReference type="EMBL" id="GLI61564.1"/>
    </source>
</evidence>
<dbReference type="Gene3D" id="3.60.10.10">
    <property type="entry name" value="Endonuclease/exonuclease/phosphatase"/>
    <property type="match status" value="1"/>
</dbReference>
<evidence type="ECO:0000313" key="4">
    <source>
        <dbReference type="Proteomes" id="UP001165090"/>
    </source>
</evidence>
<evidence type="ECO:0000259" key="2">
    <source>
        <dbReference type="Pfam" id="PF03372"/>
    </source>
</evidence>
<reference evidence="3 4" key="1">
    <citation type="journal article" date="2023" name="IScience">
        <title>Expanded male sex-determining region conserved during the evolution of homothallism in the green alga Volvox.</title>
        <authorList>
            <person name="Yamamoto K."/>
            <person name="Matsuzaki R."/>
            <person name="Mahakham W."/>
            <person name="Heman W."/>
            <person name="Sekimoto H."/>
            <person name="Kawachi M."/>
            <person name="Minakuchi Y."/>
            <person name="Toyoda A."/>
            <person name="Nozaki H."/>
        </authorList>
    </citation>
    <scope>NUCLEOTIDE SEQUENCE [LARGE SCALE GENOMIC DNA]</scope>
    <source>
        <strain evidence="3 4">NIES-4468</strain>
    </source>
</reference>
<dbReference type="InterPro" id="IPR005135">
    <property type="entry name" value="Endo/exonuclease/phosphatase"/>
</dbReference>
<accession>A0ABQ5RWF7</accession>
<proteinExistence type="predicted"/>
<dbReference type="InterPro" id="IPR050410">
    <property type="entry name" value="CCR4/nocturin_mRNA_transcr"/>
</dbReference>
<comment type="caution">
    <text evidence="3">The sequence shown here is derived from an EMBL/GenBank/DDBJ whole genome shotgun (WGS) entry which is preliminary data.</text>
</comment>
<dbReference type="Pfam" id="PF03372">
    <property type="entry name" value="Exo_endo_phos"/>
    <property type="match status" value="1"/>
</dbReference>
<dbReference type="PANTHER" id="PTHR12121:SF100">
    <property type="entry name" value="POLY(A)-SPECIFIC RIBONUCLEASE"/>
    <property type="match status" value="1"/>
</dbReference>
<evidence type="ECO:0000256" key="1">
    <source>
        <dbReference type="SAM" id="MobiDB-lite"/>
    </source>
</evidence>
<feature type="non-terminal residue" evidence="3">
    <location>
        <position position="1"/>
    </location>
</feature>
<protein>
    <recommendedName>
        <fullName evidence="2">Endonuclease/exonuclease/phosphatase domain-containing protein</fullName>
    </recommendedName>
</protein>
<dbReference type="Proteomes" id="UP001165090">
    <property type="component" value="Unassembled WGS sequence"/>
</dbReference>
<dbReference type="SUPFAM" id="SSF56219">
    <property type="entry name" value="DNase I-like"/>
    <property type="match status" value="1"/>
</dbReference>
<organism evidence="3 4">
    <name type="scientific">Volvox africanus</name>
    <dbReference type="NCBI Taxonomy" id="51714"/>
    <lineage>
        <taxon>Eukaryota</taxon>
        <taxon>Viridiplantae</taxon>
        <taxon>Chlorophyta</taxon>
        <taxon>core chlorophytes</taxon>
        <taxon>Chlorophyceae</taxon>
        <taxon>CS clade</taxon>
        <taxon>Chlamydomonadales</taxon>
        <taxon>Volvocaceae</taxon>
        <taxon>Volvox</taxon>
    </lineage>
</organism>
<keyword evidence="4" id="KW-1185">Reference proteome</keyword>
<dbReference type="PANTHER" id="PTHR12121">
    <property type="entry name" value="CARBON CATABOLITE REPRESSOR PROTEIN 4"/>
    <property type="match status" value="1"/>
</dbReference>